<evidence type="ECO:0000256" key="5">
    <source>
        <dbReference type="ARBA" id="ARBA00022989"/>
    </source>
</evidence>
<name>A0A0D7A3A0_9AGAR</name>
<dbReference type="GO" id="GO:0000750">
    <property type="term" value="P:pheromone-dependent signal transduction involved in conjugation with cellular fusion"/>
    <property type="evidence" value="ECO:0007669"/>
    <property type="project" value="TreeGrafter"/>
</dbReference>
<comment type="subcellular location">
    <subcellularLocation>
        <location evidence="1">Membrane</location>
        <topology evidence="1">Multi-pass membrane protein</topology>
    </subcellularLocation>
</comment>
<evidence type="ECO:0000313" key="12">
    <source>
        <dbReference type="Proteomes" id="UP000054144"/>
    </source>
</evidence>
<organism evidence="11 12">
    <name type="scientific">Fistulina hepatica ATCC 64428</name>
    <dbReference type="NCBI Taxonomy" id="1128425"/>
    <lineage>
        <taxon>Eukaryota</taxon>
        <taxon>Fungi</taxon>
        <taxon>Dikarya</taxon>
        <taxon>Basidiomycota</taxon>
        <taxon>Agaricomycotina</taxon>
        <taxon>Agaricomycetes</taxon>
        <taxon>Agaricomycetidae</taxon>
        <taxon>Agaricales</taxon>
        <taxon>Fistulinaceae</taxon>
        <taxon>Fistulina</taxon>
    </lineage>
</organism>
<keyword evidence="4 10" id="KW-0812">Transmembrane</keyword>
<reference evidence="11 12" key="1">
    <citation type="journal article" date="2015" name="Fungal Genet. Biol.">
        <title>Evolution of novel wood decay mechanisms in Agaricales revealed by the genome sequences of Fistulina hepatica and Cylindrobasidium torrendii.</title>
        <authorList>
            <person name="Floudas D."/>
            <person name="Held B.W."/>
            <person name="Riley R."/>
            <person name="Nagy L.G."/>
            <person name="Koehler G."/>
            <person name="Ransdell A.S."/>
            <person name="Younus H."/>
            <person name="Chow J."/>
            <person name="Chiniquy J."/>
            <person name="Lipzen A."/>
            <person name="Tritt A."/>
            <person name="Sun H."/>
            <person name="Haridas S."/>
            <person name="LaButti K."/>
            <person name="Ohm R.A."/>
            <person name="Kues U."/>
            <person name="Blanchette R.A."/>
            <person name="Grigoriev I.V."/>
            <person name="Minto R.E."/>
            <person name="Hibbett D.S."/>
        </authorList>
    </citation>
    <scope>NUCLEOTIDE SEQUENCE [LARGE SCALE GENOMIC DNA]</scope>
    <source>
        <strain evidence="11 12">ATCC 64428</strain>
    </source>
</reference>
<dbReference type="GO" id="GO:0004932">
    <property type="term" value="F:mating-type factor pheromone receptor activity"/>
    <property type="evidence" value="ECO:0007669"/>
    <property type="project" value="InterPro"/>
</dbReference>
<sequence>MKLYGYPNWVYSMFSFLGMLLVCIPLPWHLHAGNTGTVMYIFWAAISCLNAFVNSVVWTGNAINHAPVWCDISSRLIIAESVAIPAASLAINMNLYSISSSTRVGGKTKEEKRHQLVSDLLITIGIPVLSMVMYYIPQGHRFDIYEDVGCYPETYNTWVAFVCVYTWPLVISCISATYGVRSLWHFNKRRKDYNELLSARVNNNIDKNRYWRLMGLSSMDIVITIPMSCWALHTNAQQIEPWISWANTHTDFSRVVLYPGLIWRLSKLAYTALEATRWAYVMSAFIFFAFFGFGQEASSNYKKWYRFVAKYLRLPIPEWMKDPNETPRRFEASNK</sequence>
<feature type="transmembrane region" description="Helical" evidence="10">
    <location>
        <begin position="275"/>
        <end position="293"/>
    </location>
</feature>
<dbReference type="PANTHER" id="PTHR28097:SF1">
    <property type="entry name" value="PHEROMONE A FACTOR RECEPTOR"/>
    <property type="match status" value="1"/>
</dbReference>
<proteinExistence type="inferred from homology"/>
<feature type="transmembrane region" description="Helical" evidence="10">
    <location>
        <begin position="116"/>
        <end position="137"/>
    </location>
</feature>
<keyword evidence="6" id="KW-0297">G-protein coupled receptor</keyword>
<dbReference type="Proteomes" id="UP000054144">
    <property type="component" value="Unassembled WGS sequence"/>
</dbReference>
<evidence type="ECO:0000256" key="6">
    <source>
        <dbReference type="ARBA" id="ARBA00023040"/>
    </source>
</evidence>
<dbReference type="EMBL" id="KN882064">
    <property type="protein sequence ID" value="KIY44839.1"/>
    <property type="molecule type" value="Genomic_DNA"/>
</dbReference>
<dbReference type="CDD" id="cd14966">
    <property type="entry name" value="7tmD_STE3"/>
    <property type="match status" value="1"/>
</dbReference>
<keyword evidence="3" id="KW-0589">Pheromone response</keyword>
<dbReference type="PANTHER" id="PTHR28097">
    <property type="entry name" value="PHEROMONE A FACTOR RECEPTOR"/>
    <property type="match status" value="1"/>
</dbReference>
<dbReference type="Pfam" id="PF02076">
    <property type="entry name" value="STE3"/>
    <property type="match status" value="1"/>
</dbReference>
<evidence type="ECO:0000256" key="7">
    <source>
        <dbReference type="ARBA" id="ARBA00023136"/>
    </source>
</evidence>
<dbReference type="AlphaFoldDB" id="A0A0D7A3A0"/>
<dbReference type="InterPro" id="IPR001499">
    <property type="entry name" value="GPCR_STE3"/>
</dbReference>
<dbReference type="GO" id="GO:0005886">
    <property type="term" value="C:plasma membrane"/>
    <property type="evidence" value="ECO:0007669"/>
    <property type="project" value="TreeGrafter"/>
</dbReference>
<keyword evidence="12" id="KW-1185">Reference proteome</keyword>
<dbReference type="OrthoDB" id="2874149at2759"/>
<evidence type="ECO:0000256" key="10">
    <source>
        <dbReference type="SAM" id="Phobius"/>
    </source>
</evidence>
<feature type="transmembrane region" description="Helical" evidence="10">
    <location>
        <begin position="210"/>
        <end position="233"/>
    </location>
</feature>
<comment type="similarity">
    <text evidence="2">Belongs to the G-protein coupled receptor 4 family.</text>
</comment>
<evidence type="ECO:0000256" key="9">
    <source>
        <dbReference type="ARBA" id="ARBA00023224"/>
    </source>
</evidence>
<feature type="transmembrane region" description="Helical" evidence="10">
    <location>
        <begin position="6"/>
        <end position="28"/>
    </location>
</feature>
<evidence type="ECO:0000256" key="2">
    <source>
        <dbReference type="ARBA" id="ARBA00011085"/>
    </source>
</evidence>
<feature type="transmembrane region" description="Helical" evidence="10">
    <location>
        <begin position="72"/>
        <end position="95"/>
    </location>
</feature>
<evidence type="ECO:0000256" key="8">
    <source>
        <dbReference type="ARBA" id="ARBA00023170"/>
    </source>
</evidence>
<evidence type="ECO:0000313" key="11">
    <source>
        <dbReference type="EMBL" id="KIY44839.1"/>
    </source>
</evidence>
<protein>
    <submittedName>
        <fullName evidence="11">Pheromone receptor</fullName>
    </submittedName>
</protein>
<gene>
    <name evidence="11" type="ORF">FISHEDRAFT_50471</name>
</gene>
<feature type="transmembrane region" description="Helical" evidence="10">
    <location>
        <begin position="40"/>
        <end position="60"/>
    </location>
</feature>
<evidence type="ECO:0000256" key="3">
    <source>
        <dbReference type="ARBA" id="ARBA00022507"/>
    </source>
</evidence>
<keyword evidence="8 11" id="KW-0675">Receptor</keyword>
<accession>A0A0D7A3A0</accession>
<evidence type="ECO:0000256" key="4">
    <source>
        <dbReference type="ARBA" id="ARBA00022692"/>
    </source>
</evidence>
<keyword evidence="5 10" id="KW-1133">Transmembrane helix</keyword>
<keyword evidence="7 10" id="KW-0472">Membrane</keyword>
<feature type="transmembrane region" description="Helical" evidence="10">
    <location>
        <begin position="157"/>
        <end position="180"/>
    </location>
</feature>
<evidence type="ECO:0000256" key="1">
    <source>
        <dbReference type="ARBA" id="ARBA00004141"/>
    </source>
</evidence>
<dbReference type="PRINTS" id="PR00899">
    <property type="entry name" value="GPCRSTE3"/>
</dbReference>
<keyword evidence="9" id="KW-0807">Transducer</keyword>